<feature type="transmembrane region" description="Helical" evidence="1">
    <location>
        <begin position="112"/>
        <end position="132"/>
    </location>
</feature>
<keyword evidence="3" id="KW-1185">Reference proteome</keyword>
<feature type="transmembrane region" description="Helical" evidence="1">
    <location>
        <begin position="68"/>
        <end position="92"/>
    </location>
</feature>
<keyword evidence="1" id="KW-0812">Transmembrane</keyword>
<reference evidence="2" key="1">
    <citation type="submission" date="2023-03" db="EMBL/GenBank/DDBJ databases">
        <authorList>
            <person name="Steffen K."/>
            <person name="Cardenas P."/>
        </authorList>
    </citation>
    <scope>NUCLEOTIDE SEQUENCE</scope>
</reference>
<evidence type="ECO:0000313" key="2">
    <source>
        <dbReference type="EMBL" id="CAI8005789.1"/>
    </source>
</evidence>
<name>A0AA35R6P1_GEOBA</name>
<feature type="transmembrane region" description="Helical" evidence="1">
    <location>
        <begin position="40"/>
        <end position="61"/>
    </location>
</feature>
<keyword evidence="1" id="KW-1133">Transmembrane helix</keyword>
<organism evidence="2 3">
    <name type="scientific">Geodia barretti</name>
    <name type="common">Barrett's horny sponge</name>
    <dbReference type="NCBI Taxonomy" id="519541"/>
    <lineage>
        <taxon>Eukaryota</taxon>
        <taxon>Metazoa</taxon>
        <taxon>Porifera</taxon>
        <taxon>Demospongiae</taxon>
        <taxon>Heteroscleromorpha</taxon>
        <taxon>Tetractinellida</taxon>
        <taxon>Astrophorina</taxon>
        <taxon>Geodiidae</taxon>
        <taxon>Geodia</taxon>
    </lineage>
</organism>
<sequence>MESRNLRMKIAWRKLAVAGVLGFCGGKASGELRRHPDVVIPILQVSATSGVVGGVVGWGVSMYRRAPLYALSLSLTANFAIASGTFLGIRRVVYSFAEESSTSLSTPPFNDWSGYISSFTSGGITGALASLLSRFGLRSILMTSLGGMGMGLCAQAGYDWIQEWRRRKAIQIYREDIQGKKTSLFENWTLVSQSQFFNEDTH</sequence>
<dbReference type="EMBL" id="CASHTH010000635">
    <property type="protein sequence ID" value="CAI8005789.1"/>
    <property type="molecule type" value="Genomic_DNA"/>
</dbReference>
<protein>
    <submittedName>
        <fullName evidence="2">Uncharacterized protein</fullName>
    </submittedName>
</protein>
<proteinExistence type="predicted"/>
<dbReference type="PANTHER" id="PTHR41390:SF1">
    <property type="entry name" value="NADH-UBIQUINONE OXIDOREDUCTASE 213 KDA SUBUNIT"/>
    <property type="match status" value="1"/>
</dbReference>
<evidence type="ECO:0000256" key="1">
    <source>
        <dbReference type="SAM" id="Phobius"/>
    </source>
</evidence>
<keyword evidence="1" id="KW-0472">Membrane</keyword>
<dbReference type="Proteomes" id="UP001174909">
    <property type="component" value="Unassembled WGS sequence"/>
</dbReference>
<evidence type="ECO:0000313" key="3">
    <source>
        <dbReference type="Proteomes" id="UP001174909"/>
    </source>
</evidence>
<accession>A0AA35R6P1</accession>
<dbReference type="PANTHER" id="PTHR41390">
    <property type="entry name" value="CHROMOSOME 7, WHOLE GENOME SHOTGUN SEQUENCE"/>
    <property type="match status" value="1"/>
</dbReference>
<gene>
    <name evidence="2" type="ORF">GBAR_LOCUS4398</name>
</gene>
<comment type="caution">
    <text evidence="2">The sequence shown here is derived from an EMBL/GenBank/DDBJ whole genome shotgun (WGS) entry which is preliminary data.</text>
</comment>
<dbReference type="AlphaFoldDB" id="A0AA35R6P1"/>